<accession>A0A845GFU9</accession>
<dbReference type="Proteomes" id="UP000447355">
    <property type="component" value="Unassembled WGS sequence"/>
</dbReference>
<protein>
    <submittedName>
        <fullName evidence="2">PEP-CTERM sorting domain-containing protein</fullName>
    </submittedName>
</protein>
<dbReference type="AlphaFoldDB" id="A0A845GFU9"/>
<organism evidence="2 3">
    <name type="scientific">Duganella vulcania</name>
    <dbReference type="NCBI Taxonomy" id="2692166"/>
    <lineage>
        <taxon>Bacteria</taxon>
        <taxon>Pseudomonadati</taxon>
        <taxon>Pseudomonadota</taxon>
        <taxon>Betaproteobacteria</taxon>
        <taxon>Burkholderiales</taxon>
        <taxon>Oxalobacteraceae</taxon>
        <taxon>Telluria group</taxon>
        <taxon>Duganella</taxon>
    </lineage>
</organism>
<proteinExistence type="predicted"/>
<evidence type="ECO:0000313" key="2">
    <source>
        <dbReference type="EMBL" id="MYM93483.1"/>
    </source>
</evidence>
<evidence type="ECO:0000313" key="3">
    <source>
        <dbReference type="Proteomes" id="UP000447355"/>
    </source>
</evidence>
<dbReference type="NCBIfam" id="TIGR02595">
    <property type="entry name" value="PEP_CTERM"/>
    <property type="match status" value="1"/>
</dbReference>
<reference evidence="2" key="1">
    <citation type="submission" date="2019-12" db="EMBL/GenBank/DDBJ databases">
        <title>Novel species isolated from a subtropical stream in China.</title>
        <authorList>
            <person name="Lu H."/>
        </authorList>
    </citation>
    <scope>NUCLEOTIDE SEQUENCE [LARGE SCALE GENOMIC DNA]</scope>
    <source>
        <strain evidence="2">FT81W</strain>
    </source>
</reference>
<gene>
    <name evidence="2" type="ORF">GTP90_06380</name>
</gene>
<evidence type="ECO:0000259" key="1">
    <source>
        <dbReference type="Pfam" id="PF07589"/>
    </source>
</evidence>
<comment type="caution">
    <text evidence="2">The sequence shown here is derived from an EMBL/GenBank/DDBJ whole genome shotgun (WGS) entry which is preliminary data.</text>
</comment>
<feature type="domain" description="Ice-binding protein C-terminal" evidence="1">
    <location>
        <begin position="147"/>
        <end position="170"/>
    </location>
</feature>
<dbReference type="Pfam" id="PF07589">
    <property type="entry name" value="PEP-CTERM"/>
    <property type="match status" value="1"/>
</dbReference>
<dbReference type="EMBL" id="WWCX01000005">
    <property type="protein sequence ID" value="MYM93483.1"/>
    <property type="molecule type" value="Genomic_DNA"/>
</dbReference>
<sequence>MAALLSATASAANQQYHLSYTSSSLYGGSPWVVEADFTGQSEGDLIRQLQFSSLKIGGTSINSIDSAVPMYGDFGEAILSFSGKSNDFWLYGRQGAGVSASLRSYTAEAGREPDQLNAVLYFANGDGSTDEVGLSDFNLNASWTVTAVPEPETYTMLLLGLGTIILRGRRGKK</sequence>
<name>A0A845GFU9_9BURK</name>
<dbReference type="InterPro" id="IPR013424">
    <property type="entry name" value="Ice-binding_C"/>
</dbReference>